<dbReference type="Gene3D" id="3.30.870.10">
    <property type="entry name" value="Endonuclease Chain A"/>
    <property type="match status" value="2"/>
</dbReference>
<feature type="region of interest" description="Disordered" evidence="1">
    <location>
        <begin position="1"/>
        <end position="29"/>
    </location>
</feature>
<reference evidence="2" key="1">
    <citation type="journal article" date="2023" name="Mol. Phylogenet. Evol.">
        <title>Genome-scale phylogeny and comparative genomics of the fungal order Sordariales.</title>
        <authorList>
            <person name="Hensen N."/>
            <person name="Bonometti L."/>
            <person name="Westerberg I."/>
            <person name="Brannstrom I.O."/>
            <person name="Guillou S."/>
            <person name="Cros-Aarteil S."/>
            <person name="Calhoun S."/>
            <person name="Haridas S."/>
            <person name="Kuo A."/>
            <person name="Mondo S."/>
            <person name="Pangilinan J."/>
            <person name="Riley R."/>
            <person name="LaButti K."/>
            <person name="Andreopoulos B."/>
            <person name="Lipzen A."/>
            <person name="Chen C."/>
            <person name="Yan M."/>
            <person name="Daum C."/>
            <person name="Ng V."/>
            <person name="Clum A."/>
            <person name="Steindorff A."/>
            <person name="Ohm R.A."/>
            <person name="Martin F."/>
            <person name="Silar P."/>
            <person name="Natvig D.O."/>
            <person name="Lalanne C."/>
            <person name="Gautier V."/>
            <person name="Ament-Velasquez S.L."/>
            <person name="Kruys A."/>
            <person name="Hutchinson M.I."/>
            <person name="Powell A.J."/>
            <person name="Barry K."/>
            <person name="Miller A.N."/>
            <person name="Grigoriev I.V."/>
            <person name="Debuchy R."/>
            <person name="Gladieux P."/>
            <person name="Hiltunen Thoren M."/>
            <person name="Johannesson H."/>
        </authorList>
    </citation>
    <scope>NUCLEOTIDE SEQUENCE</scope>
    <source>
        <strain evidence="2">CBS 232.78</strain>
    </source>
</reference>
<dbReference type="Proteomes" id="UP001285441">
    <property type="component" value="Unassembled WGS sequence"/>
</dbReference>
<keyword evidence="3" id="KW-1185">Reference proteome</keyword>
<name>A0AAE0N2G6_9PEZI</name>
<reference evidence="2" key="2">
    <citation type="submission" date="2023-06" db="EMBL/GenBank/DDBJ databases">
        <authorList>
            <consortium name="Lawrence Berkeley National Laboratory"/>
            <person name="Haridas S."/>
            <person name="Hensen N."/>
            <person name="Bonometti L."/>
            <person name="Westerberg I."/>
            <person name="Brannstrom I.O."/>
            <person name="Guillou S."/>
            <person name="Cros-Aarteil S."/>
            <person name="Calhoun S."/>
            <person name="Kuo A."/>
            <person name="Mondo S."/>
            <person name="Pangilinan J."/>
            <person name="Riley R."/>
            <person name="LaButti K."/>
            <person name="Andreopoulos B."/>
            <person name="Lipzen A."/>
            <person name="Chen C."/>
            <person name="Yanf M."/>
            <person name="Daum C."/>
            <person name="Ng V."/>
            <person name="Clum A."/>
            <person name="Steindorff A."/>
            <person name="Ohm R."/>
            <person name="Martin F."/>
            <person name="Silar P."/>
            <person name="Natvig D."/>
            <person name="Lalanne C."/>
            <person name="Gautier V."/>
            <person name="Ament-velasquez S.L."/>
            <person name="Kruys A."/>
            <person name="Hutchinson M.I."/>
            <person name="Powell A.J."/>
            <person name="Barry K."/>
            <person name="Miller A.N."/>
            <person name="Grigoriev I.V."/>
            <person name="Debuchy R."/>
            <person name="Gladieux P."/>
            <person name="Thoren M.H."/>
            <person name="Johannesson H."/>
        </authorList>
    </citation>
    <scope>NUCLEOTIDE SEQUENCE</scope>
    <source>
        <strain evidence="2">CBS 232.78</strain>
    </source>
</reference>
<sequence length="566" mass="62671">MTTLDEMKKAMRQSNPTPTPTPTIASPDGLTASPGYQRSILEASFNDTLTRAGDVTDSSRYFFIDITQLTGAMGNFFTEKVGPGNSIAQTIADVINRLATTHPAVTPVVRFLVGRDIQSEVSWSDLAKAYADMFWPNGAPLVTNKKAVIYVAYYAPNFQPTGDTAKGRANEIAPMIGTIGDHLRGIWNTFGGLLKVKNPDLSAAIVAVNSTTLMTGGGNFWSQYQANAHGIVDMQAKVKGDAAISAHPYCDYLWYTQKLEDRSDTRSVMGTTNLASQTKPTDKQWYDNTAAPLFNRTPEAKEGIQVLTAAKLGDWFGPMYHIDYPVQLIDATRDLVLNIVWKIGATTKPDTMASFFKPAFNKLLTAVADSNTEMQARMKNLRITPAAWASRIARNTAIKSAKKSIHISTEMFADFLMDGASEWEKLVKNVNGKDDANSAIKLSWDGHLWGYDKTKISEYKTRLKDVMSCMFPEMNANDISKLVGTKFRMRRILGGNSNSGGVHFNHCRTICTDRKLLYVGSDNTYPSYNEEHGIWVDDATAISNWYSGFWDTMWKKSDHDAHAADD</sequence>
<organism evidence="2 3">
    <name type="scientific">Podospora didyma</name>
    <dbReference type="NCBI Taxonomy" id="330526"/>
    <lineage>
        <taxon>Eukaryota</taxon>
        <taxon>Fungi</taxon>
        <taxon>Dikarya</taxon>
        <taxon>Ascomycota</taxon>
        <taxon>Pezizomycotina</taxon>
        <taxon>Sordariomycetes</taxon>
        <taxon>Sordariomycetidae</taxon>
        <taxon>Sordariales</taxon>
        <taxon>Podosporaceae</taxon>
        <taxon>Podospora</taxon>
    </lineage>
</organism>
<evidence type="ECO:0000313" key="3">
    <source>
        <dbReference type="Proteomes" id="UP001285441"/>
    </source>
</evidence>
<dbReference type="SUPFAM" id="SSF56024">
    <property type="entry name" value="Phospholipase D/nuclease"/>
    <property type="match status" value="1"/>
</dbReference>
<evidence type="ECO:0008006" key="4">
    <source>
        <dbReference type="Google" id="ProtNLM"/>
    </source>
</evidence>
<evidence type="ECO:0000313" key="2">
    <source>
        <dbReference type="EMBL" id="KAK3368471.1"/>
    </source>
</evidence>
<comment type="caution">
    <text evidence="2">The sequence shown here is derived from an EMBL/GenBank/DDBJ whole genome shotgun (WGS) entry which is preliminary data.</text>
</comment>
<dbReference type="EMBL" id="JAULSW010000010">
    <property type="protein sequence ID" value="KAK3368471.1"/>
    <property type="molecule type" value="Genomic_DNA"/>
</dbReference>
<accession>A0AAE0N2G6</accession>
<proteinExistence type="predicted"/>
<protein>
    <recommendedName>
        <fullName evidence="4">PLD phosphodiesterase domain-containing protein</fullName>
    </recommendedName>
</protein>
<gene>
    <name evidence="2" type="ORF">B0H63DRAFT_528836</name>
</gene>
<evidence type="ECO:0000256" key="1">
    <source>
        <dbReference type="SAM" id="MobiDB-lite"/>
    </source>
</evidence>
<dbReference type="AlphaFoldDB" id="A0AAE0N2G6"/>